<accession>A0ABX1GKV4</accession>
<name>A0ABX1GKV4_9GAMM</name>
<dbReference type="RefSeq" id="WP_168451318.1">
    <property type="nucleotide sequence ID" value="NZ_JAAWWK010000006.1"/>
</dbReference>
<feature type="chain" id="PRO_5046128753" evidence="1">
    <location>
        <begin position="30"/>
        <end position="130"/>
    </location>
</feature>
<sequence length="130" mass="14608">MTNWLGRTLNPLKFIALAALISGAVNVQAGAREDAADALTNCIRAFKQEIGGKNFVALDRTYAISKEGRDYRYFLNAVNKHPELPKAQEYRAECTSGGFAKFRTIEVTNGRWAFENMNETRQQRVVVATY</sequence>
<feature type="signal peptide" evidence="1">
    <location>
        <begin position="1"/>
        <end position="29"/>
    </location>
</feature>
<evidence type="ECO:0000313" key="3">
    <source>
        <dbReference type="Proteomes" id="UP000765845"/>
    </source>
</evidence>
<proteinExistence type="predicted"/>
<protein>
    <submittedName>
        <fullName evidence="2">Uncharacterized protein</fullName>
    </submittedName>
</protein>
<dbReference type="EMBL" id="JAAWWK010000006">
    <property type="protein sequence ID" value="NKI18789.1"/>
    <property type="molecule type" value="Genomic_DNA"/>
</dbReference>
<evidence type="ECO:0000313" key="2">
    <source>
        <dbReference type="EMBL" id="NKI18789.1"/>
    </source>
</evidence>
<evidence type="ECO:0000256" key="1">
    <source>
        <dbReference type="SAM" id="SignalP"/>
    </source>
</evidence>
<keyword evidence="1" id="KW-0732">Signal</keyword>
<comment type="caution">
    <text evidence="2">The sequence shown here is derived from an EMBL/GenBank/DDBJ whole genome shotgun (WGS) entry which is preliminary data.</text>
</comment>
<organism evidence="2 3">
    <name type="scientific">Spongiibacter thalassae</name>
    <dbReference type="NCBI Taxonomy" id="2721624"/>
    <lineage>
        <taxon>Bacteria</taxon>
        <taxon>Pseudomonadati</taxon>
        <taxon>Pseudomonadota</taxon>
        <taxon>Gammaproteobacteria</taxon>
        <taxon>Cellvibrionales</taxon>
        <taxon>Spongiibacteraceae</taxon>
        <taxon>Spongiibacter</taxon>
    </lineage>
</organism>
<keyword evidence="3" id="KW-1185">Reference proteome</keyword>
<gene>
    <name evidence="2" type="ORF">HCU74_15380</name>
</gene>
<reference evidence="2 3" key="1">
    <citation type="submission" date="2020-04" db="EMBL/GenBank/DDBJ databases">
        <authorList>
            <person name="Yoon J."/>
        </authorList>
    </citation>
    <scope>NUCLEOTIDE SEQUENCE [LARGE SCALE GENOMIC DNA]</scope>
    <source>
        <strain evidence="2 3">KMU-166</strain>
    </source>
</reference>
<dbReference type="Proteomes" id="UP000765845">
    <property type="component" value="Unassembled WGS sequence"/>
</dbReference>